<evidence type="ECO:0000313" key="1">
    <source>
        <dbReference type="Proteomes" id="UP000504606"/>
    </source>
</evidence>
<reference evidence="2" key="1">
    <citation type="submission" date="2025-08" db="UniProtKB">
        <authorList>
            <consortium name="RefSeq"/>
        </authorList>
    </citation>
    <scope>IDENTIFICATION</scope>
    <source>
        <tissue evidence="2">Whole organism</tissue>
    </source>
</reference>
<proteinExistence type="predicted"/>
<dbReference type="GeneID" id="127750818"/>
<accession>A0A9C6XSC5</accession>
<name>A0A9C6XSC5_FRAOC</name>
<keyword evidence="1" id="KW-1185">Reference proteome</keyword>
<gene>
    <name evidence="2" type="primary">LOC127750818</name>
</gene>
<protein>
    <submittedName>
        <fullName evidence="2">Uncharacterized protein LOC127750818 isoform X3</fullName>
    </submittedName>
</protein>
<organism evidence="1 2">
    <name type="scientific">Frankliniella occidentalis</name>
    <name type="common">Western flower thrips</name>
    <name type="synonym">Euthrips occidentalis</name>
    <dbReference type="NCBI Taxonomy" id="133901"/>
    <lineage>
        <taxon>Eukaryota</taxon>
        <taxon>Metazoa</taxon>
        <taxon>Ecdysozoa</taxon>
        <taxon>Arthropoda</taxon>
        <taxon>Hexapoda</taxon>
        <taxon>Insecta</taxon>
        <taxon>Pterygota</taxon>
        <taxon>Neoptera</taxon>
        <taxon>Paraneoptera</taxon>
        <taxon>Thysanoptera</taxon>
        <taxon>Terebrantia</taxon>
        <taxon>Thripoidea</taxon>
        <taxon>Thripidae</taxon>
        <taxon>Frankliniella</taxon>
    </lineage>
</organism>
<evidence type="ECO:0000313" key="2">
    <source>
        <dbReference type="RefSeq" id="XP_052129313.1"/>
    </source>
</evidence>
<dbReference type="RefSeq" id="XP_052129313.1">
    <property type="nucleotide sequence ID" value="XM_052273353.1"/>
</dbReference>
<dbReference type="AlphaFoldDB" id="A0A9C6XSC5"/>
<sequence>MGCFCKKVRTLLCKVVLLDEQELVQEIQVGCYLSGVVGVLGKPGSPTRSLASPANGPPC</sequence>
<dbReference type="Proteomes" id="UP000504606">
    <property type="component" value="Unplaced"/>
</dbReference>